<evidence type="ECO:0000256" key="6">
    <source>
        <dbReference type="SAM" id="Phobius"/>
    </source>
</evidence>
<dbReference type="RefSeq" id="WP_150044677.1">
    <property type="nucleotide sequence ID" value="NZ_OW485601.1"/>
</dbReference>
<keyword evidence="9" id="KW-1185">Reference proteome</keyword>
<evidence type="ECO:0000256" key="2">
    <source>
        <dbReference type="ARBA" id="ARBA00022475"/>
    </source>
</evidence>
<protein>
    <submittedName>
        <fullName evidence="8">MFS transporter</fullName>
    </submittedName>
</protein>
<dbReference type="AlphaFoldDB" id="A0A5M6IKX2"/>
<feature type="transmembrane region" description="Helical" evidence="6">
    <location>
        <begin position="359"/>
        <end position="381"/>
    </location>
</feature>
<dbReference type="InterPro" id="IPR020846">
    <property type="entry name" value="MFS_dom"/>
</dbReference>
<feature type="domain" description="Major facilitator superfamily (MFS) profile" evidence="7">
    <location>
        <begin position="12"/>
        <end position="385"/>
    </location>
</feature>
<dbReference type="Gene3D" id="1.20.1250.20">
    <property type="entry name" value="MFS general substrate transporter like domains"/>
    <property type="match status" value="1"/>
</dbReference>
<dbReference type="PANTHER" id="PTHR43124:SF10">
    <property type="entry name" value="PURINE EFFLUX PUMP PBUE"/>
    <property type="match status" value="1"/>
</dbReference>
<feature type="transmembrane region" description="Helical" evidence="6">
    <location>
        <begin position="210"/>
        <end position="231"/>
    </location>
</feature>
<dbReference type="PROSITE" id="PS50850">
    <property type="entry name" value="MFS"/>
    <property type="match status" value="1"/>
</dbReference>
<feature type="transmembrane region" description="Helical" evidence="6">
    <location>
        <begin position="327"/>
        <end position="353"/>
    </location>
</feature>
<feature type="transmembrane region" description="Helical" evidence="6">
    <location>
        <begin position="299"/>
        <end position="315"/>
    </location>
</feature>
<dbReference type="EMBL" id="VWPK01000065">
    <property type="protein sequence ID" value="KAA5608874.1"/>
    <property type="molecule type" value="Genomic_DNA"/>
</dbReference>
<feature type="transmembrane region" description="Helical" evidence="6">
    <location>
        <begin position="275"/>
        <end position="293"/>
    </location>
</feature>
<name>A0A5M6IKX2_9PROT</name>
<evidence type="ECO:0000256" key="4">
    <source>
        <dbReference type="ARBA" id="ARBA00022989"/>
    </source>
</evidence>
<feature type="transmembrane region" description="Helical" evidence="6">
    <location>
        <begin position="135"/>
        <end position="156"/>
    </location>
</feature>
<organism evidence="8 9">
    <name type="scientific">Rhodovastum atsumiense</name>
    <dbReference type="NCBI Taxonomy" id="504468"/>
    <lineage>
        <taxon>Bacteria</taxon>
        <taxon>Pseudomonadati</taxon>
        <taxon>Pseudomonadota</taxon>
        <taxon>Alphaproteobacteria</taxon>
        <taxon>Acetobacterales</taxon>
        <taxon>Acetobacteraceae</taxon>
        <taxon>Rhodovastum</taxon>
    </lineage>
</organism>
<feature type="transmembrane region" description="Helical" evidence="6">
    <location>
        <begin position="45"/>
        <end position="66"/>
    </location>
</feature>
<evidence type="ECO:0000313" key="9">
    <source>
        <dbReference type="Proteomes" id="UP000325255"/>
    </source>
</evidence>
<feature type="transmembrane region" description="Helical" evidence="6">
    <location>
        <begin position="78"/>
        <end position="97"/>
    </location>
</feature>
<keyword evidence="5 6" id="KW-0472">Membrane</keyword>
<evidence type="ECO:0000256" key="3">
    <source>
        <dbReference type="ARBA" id="ARBA00022692"/>
    </source>
</evidence>
<evidence type="ECO:0000313" key="8">
    <source>
        <dbReference type="EMBL" id="KAA5608874.1"/>
    </source>
</evidence>
<comment type="caution">
    <text evidence="8">The sequence shown here is derived from an EMBL/GenBank/DDBJ whole genome shotgun (WGS) entry which is preliminary data.</text>
</comment>
<dbReference type="Proteomes" id="UP000325255">
    <property type="component" value="Unassembled WGS sequence"/>
</dbReference>
<keyword evidence="3 6" id="KW-0812">Transmembrane</keyword>
<keyword evidence="4 6" id="KW-1133">Transmembrane helix</keyword>
<dbReference type="PANTHER" id="PTHR43124">
    <property type="entry name" value="PURINE EFFLUX PUMP PBUE"/>
    <property type="match status" value="1"/>
</dbReference>
<dbReference type="GO" id="GO:0022857">
    <property type="term" value="F:transmembrane transporter activity"/>
    <property type="evidence" value="ECO:0007669"/>
    <property type="project" value="InterPro"/>
</dbReference>
<dbReference type="InterPro" id="IPR036259">
    <property type="entry name" value="MFS_trans_sf"/>
</dbReference>
<accession>A0A5M6IKX2</accession>
<feature type="transmembrane region" description="Helical" evidence="6">
    <location>
        <begin position="243"/>
        <end position="263"/>
    </location>
</feature>
<dbReference type="Pfam" id="PF07690">
    <property type="entry name" value="MFS_1"/>
    <property type="match status" value="1"/>
</dbReference>
<feature type="transmembrane region" description="Helical" evidence="6">
    <location>
        <begin position="12"/>
        <end position="39"/>
    </location>
</feature>
<keyword evidence="2" id="KW-1003">Cell membrane</keyword>
<feature type="transmembrane region" description="Helical" evidence="6">
    <location>
        <begin position="103"/>
        <end position="123"/>
    </location>
</feature>
<dbReference type="OrthoDB" id="9788453at2"/>
<dbReference type="SUPFAM" id="SSF103473">
    <property type="entry name" value="MFS general substrate transporter"/>
    <property type="match status" value="1"/>
</dbReference>
<comment type="subcellular location">
    <subcellularLocation>
        <location evidence="1">Cell membrane</location>
        <topology evidence="1">Multi-pass membrane protein</topology>
    </subcellularLocation>
</comment>
<evidence type="ECO:0000256" key="5">
    <source>
        <dbReference type="ARBA" id="ARBA00023136"/>
    </source>
</evidence>
<dbReference type="CDD" id="cd17324">
    <property type="entry name" value="MFS_NepI_like"/>
    <property type="match status" value="1"/>
</dbReference>
<feature type="transmembrane region" description="Helical" evidence="6">
    <location>
        <begin position="162"/>
        <end position="182"/>
    </location>
</feature>
<dbReference type="GO" id="GO:0005886">
    <property type="term" value="C:plasma membrane"/>
    <property type="evidence" value="ECO:0007669"/>
    <property type="project" value="UniProtKB-SubCell"/>
</dbReference>
<evidence type="ECO:0000256" key="1">
    <source>
        <dbReference type="ARBA" id="ARBA00004651"/>
    </source>
</evidence>
<dbReference type="InterPro" id="IPR050189">
    <property type="entry name" value="MFS_Efflux_Transporters"/>
</dbReference>
<proteinExistence type="predicted"/>
<reference evidence="8 9" key="1">
    <citation type="submission" date="2019-09" db="EMBL/GenBank/DDBJ databases">
        <title>Genome sequence of Rhodovastum atsumiense, a diverse member of the Acetobacteraceae family of non-sulfur purple photosynthetic bacteria.</title>
        <authorList>
            <person name="Meyer T."/>
            <person name="Kyndt J."/>
        </authorList>
    </citation>
    <scope>NUCLEOTIDE SEQUENCE [LARGE SCALE GENOMIC DNA]</scope>
    <source>
        <strain evidence="8 9">DSM 21279</strain>
    </source>
</reference>
<dbReference type="InterPro" id="IPR011701">
    <property type="entry name" value="MFS"/>
</dbReference>
<sequence length="395" mass="39833">MPPALPARSLTALRILSLAYFVQATGAMAVIAALLPITATWQLSLAQGTFLMTAFGITFALAAPLLQVAIGHVARRRQVLTGLAIFSLAALVLALAPDYPVLVAARIVMGLGAALIGPVLGALAADLVAPQLRGAAIATVLLGLSVAGVAGLPLAAWLATHAGVRVMFAAIGATGLLTALLMRARVPEGASGEGTSLRTMARLLADRGNVAALLVAFFLAAGVYTSLSVIGPALRDAYGADEGMTSIALAVLGIAGILGNLVVTRLATRHDAGRLLAAGIALLLADIALLCVLPRHLAVLFPALVVWAFATDILWPSQQRRVAEVMAAHRGIGLALTASLIFTGMATGAALAGQLYPRLGAGGVLGASALLLGLAWSSLLVRGRCGGGVPSGCTA</sequence>
<gene>
    <name evidence="8" type="ORF">F1189_26805</name>
</gene>
<evidence type="ECO:0000259" key="7">
    <source>
        <dbReference type="PROSITE" id="PS50850"/>
    </source>
</evidence>